<proteinExistence type="predicted"/>
<evidence type="ECO:0000313" key="2">
    <source>
        <dbReference type="EMBL" id="ANI86967.1"/>
    </source>
</evidence>
<organism evidence="2">
    <name type="scientific">Homalogaster paloniae</name>
    <dbReference type="NCBI Taxonomy" id="123221"/>
    <lineage>
        <taxon>Eukaryota</taxon>
        <taxon>Metazoa</taxon>
        <taxon>Spiralia</taxon>
        <taxon>Lophotrochozoa</taxon>
        <taxon>Platyhelminthes</taxon>
        <taxon>Trematoda</taxon>
        <taxon>Digenea</taxon>
        <taxon>Gastrodiscidae</taxon>
        <taxon>Homalogaster</taxon>
    </lineage>
</organism>
<sequence>MLGLSFLSLYFTSLLMFSFVSQPSVYCVLLIISALSVSGYVYSVLGFSWYLALFCLVYVGGVYVLFVFVSVYGPNPFSLNGGSLLLFLGFFFTMSAVLYWVVKSLPVVAESSEYLCSFYEGFSYCMFCLVLVVGFMCVSVMMSERGSFFR</sequence>
<name>A0A191TEB7_9TREM</name>
<feature type="transmembrane region" description="Helical" evidence="1">
    <location>
        <begin position="47"/>
        <end position="72"/>
    </location>
</feature>
<keyword evidence="1" id="KW-1133">Transmembrane helix</keyword>
<keyword evidence="1" id="KW-0472">Membrane</keyword>
<keyword evidence="2" id="KW-0496">Mitochondrion</keyword>
<dbReference type="EMBL" id="KX169165">
    <property type="protein sequence ID" value="ANI86967.1"/>
    <property type="molecule type" value="Genomic_DNA"/>
</dbReference>
<protein>
    <submittedName>
        <fullName evidence="2">NADH dehydrogenase subunit 6</fullName>
    </submittedName>
</protein>
<geneLocation type="mitochondrion" evidence="2"/>
<evidence type="ECO:0000256" key="1">
    <source>
        <dbReference type="SAM" id="Phobius"/>
    </source>
</evidence>
<gene>
    <name evidence="2" type="primary">nad6</name>
</gene>
<feature type="transmembrane region" description="Helical" evidence="1">
    <location>
        <begin position="84"/>
        <end position="101"/>
    </location>
</feature>
<dbReference type="AlphaFoldDB" id="A0A191TEB7"/>
<accession>A0A191TEB7</accession>
<reference evidence="2" key="1">
    <citation type="submission" date="2016-05" db="EMBL/GenBank/DDBJ databases">
        <authorList>
            <person name="Lavstsen T."/>
            <person name="Jespersen J.S."/>
        </authorList>
    </citation>
    <scope>NUCLEOTIDE SEQUENCE</scope>
</reference>
<keyword evidence="1" id="KW-0812">Transmembrane</keyword>
<feature type="transmembrane region" description="Helical" evidence="1">
    <location>
        <begin position="121"/>
        <end position="142"/>
    </location>
</feature>